<dbReference type="GO" id="GO:0036064">
    <property type="term" value="C:ciliary basal body"/>
    <property type="evidence" value="ECO:0007669"/>
    <property type="project" value="TreeGrafter"/>
</dbReference>
<dbReference type="InterPro" id="IPR004344">
    <property type="entry name" value="TTL/TTLL_fam"/>
</dbReference>
<evidence type="ECO:0000313" key="6">
    <source>
        <dbReference type="Proteomes" id="UP000314294"/>
    </source>
</evidence>
<evidence type="ECO:0000256" key="3">
    <source>
        <dbReference type="ARBA" id="ARBA00022840"/>
    </source>
</evidence>
<feature type="region of interest" description="Disordered" evidence="4">
    <location>
        <begin position="119"/>
        <end position="140"/>
    </location>
</feature>
<evidence type="ECO:0000256" key="4">
    <source>
        <dbReference type="SAM" id="MobiDB-lite"/>
    </source>
</evidence>
<evidence type="ECO:0000256" key="2">
    <source>
        <dbReference type="ARBA" id="ARBA00022741"/>
    </source>
</evidence>
<dbReference type="AlphaFoldDB" id="A0A4Z2GQF1"/>
<keyword evidence="1" id="KW-0436">Ligase</keyword>
<dbReference type="Proteomes" id="UP000314294">
    <property type="component" value="Unassembled WGS sequence"/>
</dbReference>
<protein>
    <submittedName>
        <fullName evidence="5">Tubulin polyglutamylase TTLL11</fullName>
    </submittedName>
</protein>
<organism evidence="5 6">
    <name type="scientific">Liparis tanakae</name>
    <name type="common">Tanaka's snailfish</name>
    <dbReference type="NCBI Taxonomy" id="230148"/>
    <lineage>
        <taxon>Eukaryota</taxon>
        <taxon>Metazoa</taxon>
        <taxon>Chordata</taxon>
        <taxon>Craniata</taxon>
        <taxon>Vertebrata</taxon>
        <taxon>Euteleostomi</taxon>
        <taxon>Actinopterygii</taxon>
        <taxon>Neopterygii</taxon>
        <taxon>Teleostei</taxon>
        <taxon>Neoteleostei</taxon>
        <taxon>Acanthomorphata</taxon>
        <taxon>Eupercaria</taxon>
        <taxon>Perciformes</taxon>
        <taxon>Cottioidei</taxon>
        <taxon>Cottales</taxon>
        <taxon>Liparidae</taxon>
        <taxon>Liparis</taxon>
    </lineage>
</organism>
<feature type="region of interest" description="Disordered" evidence="4">
    <location>
        <begin position="1"/>
        <end position="66"/>
    </location>
</feature>
<accession>A0A4Z2GQF1</accession>
<sequence length="263" mass="29251">MSDRYVKVKIQVEDMKSLGEEEEEEDAGKKGVDAEEQVPAGPPPASVSPDPAGVTRAGRDASNAAILCRHRVTSRSKLGKDAKHSGSVASVGKHLNRLGHERALHIKGTGTILRGKLETNGNYVNTHPSPNNQETRREDGFKVARKRRPVTVDISKAKTSLEALKLSIKQLRWKEFPLGRRAPCDIYWHGVSFHDNDRVVSGQVNKFPGMIEMLRKINLSRAVRTMQELFPEEYDFYPRSWILPEDKSMNETPGALVSFGGVA</sequence>
<keyword evidence="6" id="KW-1185">Reference proteome</keyword>
<feature type="compositionally biased region" description="Basic and acidic residues" evidence="4">
    <location>
        <begin position="1"/>
        <end position="19"/>
    </location>
</feature>
<name>A0A4Z2GQF1_9TELE</name>
<dbReference type="PANTHER" id="PTHR12241:SF154">
    <property type="entry name" value="TUBULIN POLYGLUTAMYLASE TTLL11"/>
    <property type="match status" value="1"/>
</dbReference>
<feature type="region of interest" description="Disordered" evidence="4">
    <location>
        <begin position="75"/>
        <end position="94"/>
    </location>
</feature>
<keyword evidence="2" id="KW-0547">Nucleotide-binding</keyword>
<keyword evidence="3" id="KW-0067">ATP-binding</keyword>
<dbReference type="GO" id="GO:0005524">
    <property type="term" value="F:ATP binding"/>
    <property type="evidence" value="ECO:0007669"/>
    <property type="project" value="UniProtKB-KW"/>
</dbReference>
<feature type="compositionally biased region" description="Polar residues" evidence="4">
    <location>
        <begin position="119"/>
        <end position="133"/>
    </location>
</feature>
<reference evidence="5 6" key="1">
    <citation type="submission" date="2019-03" db="EMBL/GenBank/DDBJ databases">
        <title>First draft genome of Liparis tanakae, snailfish: a comprehensive survey of snailfish specific genes.</title>
        <authorList>
            <person name="Kim W."/>
            <person name="Song I."/>
            <person name="Jeong J.-H."/>
            <person name="Kim D."/>
            <person name="Kim S."/>
            <person name="Ryu S."/>
            <person name="Song J.Y."/>
            <person name="Lee S.K."/>
        </authorList>
    </citation>
    <scope>NUCLEOTIDE SEQUENCE [LARGE SCALE GENOMIC DNA]</scope>
    <source>
        <tissue evidence="5">Muscle</tissue>
    </source>
</reference>
<dbReference type="GO" id="GO:0015631">
    <property type="term" value="F:tubulin binding"/>
    <property type="evidence" value="ECO:0007669"/>
    <property type="project" value="TreeGrafter"/>
</dbReference>
<dbReference type="OrthoDB" id="202825at2759"/>
<comment type="caution">
    <text evidence="5">The sequence shown here is derived from an EMBL/GenBank/DDBJ whole genome shotgun (WGS) entry which is preliminary data.</text>
</comment>
<dbReference type="PANTHER" id="PTHR12241">
    <property type="entry name" value="TUBULIN POLYGLUTAMYLASE"/>
    <property type="match status" value="1"/>
</dbReference>
<dbReference type="PROSITE" id="PS51221">
    <property type="entry name" value="TTL"/>
    <property type="match status" value="1"/>
</dbReference>
<gene>
    <name evidence="5" type="primary">TTLL11_1</name>
    <name evidence="5" type="ORF">EYF80_033907</name>
</gene>
<dbReference type="GO" id="GO:0070740">
    <property type="term" value="F:tubulin-glutamic acid ligase activity"/>
    <property type="evidence" value="ECO:0007669"/>
    <property type="project" value="TreeGrafter"/>
</dbReference>
<proteinExistence type="predicted"/>
<evidence type="ECO:0000256" key="1">
    <source>
        <dbReference type="ARBA" id="ARBA00022598"/>
    </source>
</evidence>
<dbReference type="EMBL" id="SRLO01000443">
    <property type="protein sequence ID" value="TNN55908.1"/>
    <property type="molecule type" value="Genomic_DNA"/>
</dbReference>
<evidence type="ECO:0000313" key="5">
    <source>
        <dbReference type="EMBL" id="TNN55908.1"/>
    </source>
</evidence>
<dbReference type="GO" id="GO:0000226">
    <property type="term" value="P:microtubule cytoskeleton organization"/>
    <property type="evidence" value="ECO:0007669"/>
    <property type="project" value="TreeGrafter"/>
</dbReference>